<keyword evidence="9" id="KW-1185">Reference proteome</keyword>
<dbReference type="InterPro" id="IPR038109">
    <property type="entry name" value="DNA_bind_recomb_sf"/>
</dbReference>
<evidence type="ECO:0000259" key="7">
    <source>
        <dbReference type="PROSITE" id="PS51737"/>
    </source>
</evidence>
<keyword evidence="3" id="KW-0233">DNA recombination</keyword>
<dbReference type="SUPFAM" id="SSF53041">
    <property type="entry name" value="Resolvase-like"/>
    <property type="match status" value="1"/>
</dbReference>
<evidence type="ECO:0000256" key="2">
    <source>
        <dbReference type="ARBA" id="ARBA00023125"/>
    </source>
</evidence>
<sequence length="519" mass="59103">MRRSPSRPATCARHAPGPQLRRAVLYIRVSTDVQAREGESIPAQRARLSDWARENGYVVVREYVDAGESARVADRPEFARMLQDARKSPRPFDAVLVWKWDRFARNAEDAAIYKSLLRRQLGVELIAIGDPQSSGAVGVLMERILDVIAEFQSLITAEHVKNTMTYLARDGRWLGKVPFGYRLDDTGKLAENEEEAPAVRWAFEEVSTRRMTVYAVAEEFARGLRFPSTVARGYRWSPTAVRQMLRNPVYTGQAVWNRRYMTVDSSSGLSKKNRGFRDPTEWVIVEDAHPALVTKELFERTQRVLDEIGARFARTPNGDYLFRGLVICGRCGHHLSYSNPDRGPNPKLVCTQYYRIPSVACRPMNCIRPRELEEIVFRATEELLESTGALPELAIAAKKEPAALEPAALLQNVRHRLQRLIDAYEAGVLTLEEFRERRASLDQERARLEKPTAQPGEGAVNQEEAIKALRERIRDVLPVLRDPHRSVTEKNVVLADVIDRIVVNRVDDSVRIVWRSLRE</sequence>
<name>A0AA35G9K0_9FIRM</name>
<keyword evidence="1" id="KW-0229">DNA integration</keyword>
<feature type="domain" description="Recombinase" evidence="7">
    <location>
        <begin position="178"/>
        <end position="311"/>
    </location>
</feature>
<dbReference type="InterPro" id="IPR050639">
    <property type="entry name" value="SSR_resolvase"/>
</dbReference>
<dbReference type="PROSITE" id="PS00397">
    <property type="entry name" value="RECOMBINASES_1"/>
    <property type="match status" value="1"/>
</dbReference>
<dbReference type="GO" id="GO:0003677">
    <property type="term" value="F:DNA binding"/>
    <property type="evidence" value="ECO:0007669"/>
    <property type="project" value="UniProtKB-KW"/>
</dbReference>
<dbReference type="InterPro" id="IPR011109">
    <property type="entry name" value="DNA_bind_recombinase_dom"/>
</dbReference>
<dbReference type="Pfam" id="PF00239">
    <property type="entry name" value="Resolvase"/>
    <property type="match status" value="1"/>
</dbReference>
<dbReference type="Gene3D" id="3.90.1750.20">
    <property type="entry name" value="Putative Large Serine Recombinase, Chain B, Domain 2"/>
    <property type="match status" value="1"/>
</dbReference>
<dbReference type="InterPro" id="IPR006118">
    <property type="entry name" value="Recombinase_CS"/>
</dbReference>
<gene>
    <name evidence="8" type="ORF">caldi_26380</name>
</gene>
<dbReference type="PANTHER" id="PTHR30461:SF23">
    <property type="entry name" value="DNA RECOMBINASE-RELATED"/>
    <property type="match status" value="1"/>
</dbReference>
<dbReference type="SMART" id="SM00857">
    <property type="entry name" value="Resolvase"/>
    <property type="match status" value="1"/>
</dbReference>
<dbReference type="AlphaFoldDB" id="A0AA35G9K0"/>
<dbReference type="RefSeq" id="WP_264842188.1">
    <property type="nucleotide sequence ID" value="NZ_AP025628.1"/>
</dbReference>
<evidence type="ECO:0000256" key="4">
    <source>
        <dbReference type="PIRSR" id="PIRSR606118-50"/>
    </source>
</evidence>
<dbReference type="PANTHER" id="PTHR30461">
    <property type="entry name" value="DNA-INVERTASE FROM LAMBDOID PROPHAGE"/>
    <property type="match status" value="1"/>
</dbReference>
<dbReference type="GO" id="GO:0015074">
    <property type="term" value="P:DNA integration"/>
    <property type="evidence" value="ECO:0007669"/>
    <property type="project" value="UniProtKB-KW"/>
</dbReference>
<dbReference type="Pfam" id="PF07508">
    <property type="entry name" value="Recombinase"/>
    <property type="match status" value="1"/>
</dbReference>
<dbReference type="InterPro" id="IPR006119">
    <property type="entry name" value="Resolv_N"/>
</dbReference>
<protein>
    <recommendedName>
        <fullName evidence="10">Recombinase family protein</fullName>
    </recommendedName>
</protein>
<dbReference type="PROSITE" id="PS51736">
    <property type="entry name" value="RECOMBINASES_3"/>
    <property type="match status" value="1"/>
</dbReference>
<dbReference type="PROSITE" id="PS51737">
    <property type="entry name" value="RECOMBINASE_DNA_BIND"/>
    <property type="match status" value="1"/>
</dbReference>
<evidence type="ECO:0000259" key="6">
    <source>
        <dbReference type="PROSITE" id="PS51736"/>
    </source>
</evidence>
<accession>A0AA35G9K0</accession>
<evidence type="ECO:0000313" key="8">
    <source>
        <dbReference type="EMBL" id="BDG61548.1"/>
    </source>
</evidence>
<evidence type="ECO:0000256" key="5">
    <source>
        <dbReference type="PROSITE-ProRule" id="PRU10137"/>
    </source>
</evidence>
<dbReference type="KEGG" id="cmic:caldi_26380"/>
<evidence type="ECO:0008006" key="10">
    <source>
        <dbReference type="Google" id="ProtNLM"/>
    </source>
</evidence>
<dbReference type="Pfam" id="PF13408">
    <property type="entry name" value="Zn_ribbon_recom"/>
    <property type="match status" value="1"/>
</dbReference>
<evidence type="ECO:0000256" key="3">
    <source>
        <dbReference type="ARBA" id="ARBA00023172"/>
    </source>
</evidence>
<evidence type="ECO:0000313" key="9">
    <source>
        <dbReference type="Proteomes" id="UP001163687"/>
    </source>
</evidence>
<feature type="active site" description="O-(5'-phospho-DNA)-serine intermediate" evidence="4 5">
    <location>
        <position position="30"/>
    </location>
</feature>
<dbReference type="GO" id="GO:0000150">
    <property type="term" value="F:DNA strand exchange activity"/>
    <property type="evidence" value="ECO:0007669"/>
    <property type="project" value="InterPro"/>
</dbReference>
<dbReference type="CDD" id="cd00338">
    <property type="entry name" value="Ser_Recombinase"/>
    <property type="match status" value="1"/>
</dbReference>
<dbReference type="InterPro" id="IPR036162">
    <property type="entry name" value="Resolvase-like_N_sf"/>
</dbReference>
<reference evidence="8" key="1">
    <citation type="submission" date="2022-03" db="EMBL/GenBank/DDBJ databases">
        <title>Complete genome sequence of Caldinitratiruptor microaerophilus.</title>
        <authorList>
            <person name="Mukaiyama R."/>
            <person name="Nishiyama T."/>
            <person name="Ueda K."/>
        </authorList>
    </citation>
    <scope>NUCLEOTIDE SEQUENCE</scope>
    <source>
        <strain evidence="8">JCM 16183</strain>
    </source>
</reference>
<keyword evidence="2" id="KW-0238">DNA-binding</keyword>
<dbReference type="InterPro" id="IPR025827">
    <property type="entry name" value="Zn_ribbon_recom_dom"/>
</dbReference>
<dbReference type="Proteomes" id="UP001163687">
    <property type="component" value="Chromosome"/>
</dbReference>
<dbReference type="Gene3D" id="3.40.50.1390">
    <property type="entry name" value="Resolvase, N-terminal catalytic domain"/>
    <property type="match status" value="1"/>
</dbReference>
<dbReference type="EMBL" id="AP025628">
    <property type="protein sequence ID" value="BDG61548.1"/>
    <property type="molecule type" value="Genomic_DNA"/>
</dbReference>
<proteinExistence type="predicted"/>
<evidence type="ECO:0000256" key="1">
    <source>
        <dbReference type="ARBA" id="ARBA00022908"/>
    </source>
</evidence>
<organism evidence="8 9">
    <name type="scientific">Caldinitratiruptor microaerophilus</name>
    <dbReference type="NCBI Taxonomy" id="671077"/>
    <lineage>
        <taxon>Bacteria</taxon>
        <taxon>Bacillati</taxon>
        <taxon>Bacillota</taxon>
        <taxon>Clostridia</taxon>
        <taxon>Eubacteriales</taxon>
        <taxon>Symbiobacteriaceae</taxon>
        <taxon>Caldinitratiruptor</taxon>
    </lineage>
</organism>
<feature type="domain" description="Resolvase/invertase-type recombinase catalytic" evidence="6">
    <location>
        <begin position="22"/>
        <end position="171"/>
    </location>
</feature>